<accession>A0A9K3GL05</accession>
<evidence type="ECO:0000313" key="1">
    <source>
        <dbReference type="EMBL" id="GIQ86231.1"/>
    </source>
</evidence>
<protein>
    <submittedName>
        <fullName evidence="1">Uncharacterized protein</fullName>
    </submittedName>
</protein>
<dbReference type="EMBL" id="BDIP01002391">
    <property type="protein sequence ID" value="GIQ86231.1"/>
    <property type="molecule type" value="Genomic_DNA"/>
</dbReference>
<reference evidence="1 2" key="1">
    <citation type="journal article" date="2018" name="PLoS ONE">
        <title>The draft genome of Kipferlia bialata reveals reductive genome evolution in fornicate parasites.</title>
        <authorList>
            <person name="Tanifuji G."/>
            <person name="Takabayashi S."/>
            <person name="Kume K."/>
            <person name="Takagi M."/>
            <person name="Nakayama T."/>
            <person name="Kamikawa R."/>
            <person name="Inagaki Y."/>
            <person name="Hashimoto T."/>
        </authorList>
    </citation>
    <scope>NUCLEOTIDE SEQUENCE [LARGE SCALE GENOMIC DNA]</scope>
    <source>
        <strain evidence="1">NY0173</strain>
    </source>
</reference>
<keyword evidence="2" id="KW-1185">Reference proteome</keyword>
<evidence type="ECO:0000313" key="2">
    <source>
        <dbReference type="Proteomes" id="UP000265618"/>
    </source>
</evidence>
<gene>
    <name evidence="1" type="ORF">KIPB_008044</name>
</gene>
<name>A0A9K3GL05_9EUKA</name>
<dbReference type="AlphaFoldDB" id="A0A9K3GL05"/>
<feature type="non-terminal residue" evidence="1">
    <location>
        <position position="1"/>
    </location>
</feature>
<dbReference type="Proteomes" id="UP000265618">
    <property type="component" value="Unassembled WGS sequence"/>
</dbReference>
<dbReference type="OrthoDB" id="188293at2759"/>
<proteinExistence type="predicted"/>
<sequence length="135" mass="14831">NDDTKVEIGVMWGADEELWTEARHTGSTSYFIPYRTVLLTLAEGVPESIAWDDRIGCDFCGDTDASCIDNVCGLAYSDYTVGTDSICNTSFMLAWEGTDSDGEALTSEGSTFYNYRYLSLSDAEDLIEDIKADIA</sequence>
<organism evidence="1 2">
    <name type="scientific">Kipferlia bialata</name>
    <dbReference type="NCBI Taxonomy" id="797122"/>
    <lineage>
        <taxon>Eukaryota</taxon>
        <taxon>Metamonada</taxon>
        <taxon>Carpediemonas-like organisms</taxon>
        <taxon>Kipferlia</taxon>
    </lineage>
</organism>
<comment type="caution">
    <text evidence="1">The sequence shown here is derived from an EMBL/GenBank/DDBJ whole genome shotgun (WGS) entry which is preliminary data.</text>
</comment>